<evidence type="ECO:0000313" key="3">
    <source>
        <dbReference type="Proteomes" id="UP001146439"/>
    </source>
</evidence>
<comment type="caution">
    <text evidence="2">The sequence shown here is derived from an EMBL/GenBank/DDBJ whole genome shotgun (WGS) entry which is preliminary data.</text>
</comment>
<sequence length="113" mass="12473">MTDLTTTHLKHLLDQSTPGPWETRDSGCITSQHGEVLWNADQAVDWSRNDHDVNLASAAPQLAQEVINLRDALGYLVEETRLAAENSDDVVVQKRVADAIKTTVAKIQGDHDE</sequence>
<dbReference type="RefSeq" id="WP_269966522.1">
    <property type="nucleotide sequence ID" value="NZ_JAKMUZ010000024.1"/>
</dbReference>
<dbReference type="Proteomes" id="UP001146439">
    <property type="component" value="Unassembled WGS sequence"/>
</dbReference>
<evidence type="ECO:0000313" key="2">
    <source>
        <dbReference type="EMBL" id="MCZ9297022.1"/>
    </source>
</evidence>
<feature type="region of interest" description="Disordered" evidence="1">
    <location>
        <begin position="1"/>
        <end position="23"/>
    </location>
</feature>
<protein>
    <submittedName>
        <fullName evidence="2">Uncharacterized protein</fullName>
    </submittedName>
</protein>
<proteinExistence type="predicted"/>
<dbReference type="AlphaFoldDB" id="A0A9X3RN71"/>
<name>A0A9X3RN71_9CORY</name>
<organism evidence="2 3">
    <name type="scientific">Corynebacterium yonathiae</name>
    <dbReference type="NCBI Taxonomy" id="2913504"/>
    <lineage>
        <taxon>Bacteria</taxon>
        <taxon>Bacillati</taxon>
        <taxon>Actinomycetota</taxon>
        <taxon>Actinomycetes</taxon>
        <taxon>Mycobacteriales</taxon>
        <taxon>Corynebacteriaceae</taxon>
        <taxon>Corynebacterium</taxon>
    </lineage>
</organism>
<dbReference type="EMBL" id="JAKMUZ010000024">
    <property type="protein sequence ID" value="MCZ9297022.1"/>
    <property type="molecule type" value="Genomic_DNA"/>
</dbReference>
<accession>A0A9X3RN71</accession>
<gene>
    <name evidence="2" type="ORF">L8V22_10755</name>
</gene>
<evidence type="ECO:0000256" key="1">
    <source>
        <dbReference type="SAM" id="MobiDB-lite"/>
    </source>
</evidence>
<reference evidence="2" key="1">
    <citation type="submission" date="2022-02" db="EMBL/GenBank/DDBJ databases">
        <title>Corynebacterium sp. from urogenital microbiome.</title>
        <authorList>
            <person name="Cappelli E.A."/>
            <person name="Ribeiro T.G."/>
            <person name="Peixe L."/>
        </authorList>
    </citation>
    <scope>NUCLEOTIDE SEQUENCE</scope>
    <source>
        <strain evidence="2">C21Ua_68</strain>
    </source>
</reference>